<dbReference type="PANTHER" id="PTHR43601:SF3">
    <property type="entry name" value="THIOREDOXIN, MITOCHONDRIAL"/>
    <property type="match status" value="1"/>
</dbReference>
<dbReference type="GO" id="GO:0015035">
    <property type="term" value="F:protein-disulfide reductase activity"/>
    <property type="evidence" value="ECO:0007669"/>
    <property type="project" value="InterPro"/>
</dbReference>
<keyword evidence="2 5" id="KW-1015">Disulfide bond</keyword>
<evidence type="ECO:0000256" key="5">
    <source>
        <dbReference type="PIRSR" id="PIRSR000077-4"/>
    </source>
</evidence>
<dbReference type="GO" id="GO:0005739">
    <property type="term" value="C:mitochondrion"/>
    <property type="evidence" value="ECO:0007669"/>
    <property type="project" value="TreeGrafter"/>
</dbReference>
<evidence type="ECO:0000313" key="8">
    <source>
        <dbReference type="Proteomes" id="UP001221142"/>
    </source>
</evidence>
<reference evidence="7" key="1">
    <citation type="submission" date="2023-03" db="EMBL/GenBank/DDBJ databases">
        <title>Massive genome expansion in bonnet fungi (Mycena s.s.) driven by repeated elements and novel gene families across ecological guilds.</title>
        <authorList>
            <consortium name="Lawrence Berkeley National Laboratory"/>
            <person name="Harder C.B."/>
            <person name="Miyauchi S."/>
            <person name="Viragh M."/>
            <person name="Kuo A."/>
            <person name="Thoen E."/>
            <person name="Andreopoulos B."/>
            <person name="Lu D."/>
            <person name="Skrede I."/>
            <person name="Drula E."/>
            <person name="Henrissat B."/>
            <person name="Morin E."/>
            <person name="Kohler A."/>
            <person name="Barry K."/>
            <person name="LaButti K."/>
            <person name="Morin E."/>
            <person name="Salamov A."/>
            <person name="Lipzen A."/>
            <person name="Mereny Z."/>
            <person name="Hegedus B."/>
            <person name="Baldrian P."/>
            <person name="Stursova M."/>
            <person name="Weitz H."/>
            <person name="Taylor A."/>
            <person name="Grigoriev I.V."/>
            <person name="Nagy L.G."/>
            <person name="Martin F."/>
            <person name="Kauserud H."/>
        </authorList>
    </citation>
    <scope>NUCLEOTIDE SEQUENCE</scope>
    <source>
        <strain evidence="7">9284</strain>
    </source>
</reference>
<dbReference type="PANTHER" id="PTHR43601">
    <property type="entry name" value="THIOREDOXIN, MITOCHONDRIAL"/>
    <property type="match status" value="1"/>
</dbReference>
<dbReference type="InterPro" id="IPR005746">
    <property type="entry name" value="Thioredoxin"/>
</dbReference>
<dbReference type="PIRSF" id="PIRSF000077">
    <property type="entry name" value="Thioredoxin"/>
    <property type="match status" value="1"/>
</dbReference>
<dbReference type="Proteomes" id="UP001221142">
    <property type="component" value="Unassembled WGS sequence"/>
</dbReference>
<feature type="domain" description="Thioredoxin" evidence="6">
    <location>
        <begin position="23"/>
        <end position="134"/>
    </location>
</feature>
<evidence type="ECO:0000256" key="3">
    <source>
        <dbReference type="PIRNR" id="PIRNR000077"/>
    </source>
</evidence>
<sequence>MATPSRLLRGSRLFHSSPLNRQHYINASKHDFDRVVTNGANERVVLVDFYAEWCGPCHALSPILRKLTDERQTKSGSPLDLVTIDVDAEEGSQLSQKYSVRALPTVVAFRGGKELGKFVGALNEGGVANFLDKF</sequence>
<organism evidence="7 8">
    <name type="scientific">Roridomyces roridus</name>
    <dbReference type="NCBI Taxonomy" id="1738132"/>
    <lineage>
        <taxon>Eukaryota</taxon>
        <taxon>Fungi</taxon>
        <taxon>Dikarya</taxon>
        <taxon>Basidiomycota</taxon>
        <taxon>Agaricomycotina</taxon>
        <taxon>Agaricomycetes</taxon>
        <taxon>Agaricomycetidae</taxon>
        <taxon>Agaricales</taxon>
        <taxon>Marasmiineae</taxon>
        <taxon>Mycenaceae</taxon>
        <taxon>Roridomyces</taxon>
    </lineage>
</organism>
<feature type="site" description="Deprotonates C-terminal active site Cys" evidence="4">
    <location>
        <position position="48"/>
    </location>
</feature>
<evidence type="ECO:0000313" key="7">
    <source>
        <dbReference type="EMBL" id="KAJ7632842.1"/>
    </source>
</evidence>
<evidence type="ECO:0000259" key="6">
    <source>
        <dbReference type="PROSITE" id="PS51352"/>
    </source>
</evidence>
<feature type="active site" description="Nucleophile" evidence="4">
    <location>
        <position position="57"/>
    </location>
</feature>
<evidence type="ECO:0000256" key="4">
    <source>
        <dbReference type="PIRSR" id="PIRSR000077-1"/>
    </source>
</evidence>
<comment type="similarity">
    <text evidence="1 3">Belongs to the thioredoxin family.</text>
</comment>
<dbReference type="InterPro" id="IPR036249">
    <property type="entry name" value="Thioredoxin-like_sf"/>
</dbReference>
<proteinExistence type="inferred from homology"/>
<evidence type="ECO:0000256" key="1">
    <source>
        <dbReference type="ARBA" id="ARBA00008987"/>
    </source>
</evidence>
<feature type="active site" description="Nucleophile" evidence="4">
    <location>
        <position position="54"/>
    </location>
</feature>
<accession>A0AAD7FR17</accession>
<feature type="disulfide bond" description="Redox-active" evidence="5">
    <location>
        <begin position="54"/>
        <end position="57"/>
    </location>
</feature>
<name>A0AAD7FR17_9AGAR</name>
<comment type="caution">
    <text evidence="7">The sequence shown here is derived from an EMBL/GenBank/DDBJ whole genome shotgun (WGS) entry which is preliminary data.</text>
</comment>
<dbReference type="Pfam" id="PF00085">
    <property type="entry name" value="Thioredoxin"/>
    <property type="match status" value="1"/>
</dbReference>
<dbReference type="PROSITE" id="PS00194">
    <property type="entry name" value="THIOREDOXIN_1"/>
    <property type="match status" value="1"/>
</dbReference>
<dbReference type="InterPro" id="IPR017937">
    <property type="entry name" value="Thioredoxin_CS"/>
</dbReference>
<keyword evidence="8" id="KW-1185">Reference proteome</keyword>
<feature type="site" description="Contributes to redox potential value" evidence="4">
    <location>
        <position position="55"/>
    </location>
</feature>
<dbReference type="PROSITE" id="PS51352">
    <property type="entry name" value="THIOREDOXIN_2"/>
    <property type="match status" value="1"/>
</dbReference>
<evidence type="ECO:0000256" key="2">
    <source>
        <dbReference type="ARBA" id="ARBA00023157"/>
    </source>
</evidence>
<dbReference type="GO" id="GO:0045454">
    <property type="term" value="P:cell redox homeostasis"/>
    <property type="evidence" value="ECO:0007669"/>
    <property type="project" value="TreeGrafter"/>
</dbReference>
<dbReference type="SUPFAM" id="SSF52833">
    <property type="entry name" value="Thioredoxin-like"/>
    <property type="match status" value="1"/>
</dbReference>
<dbReference type="Gene3D" id="3.40.30.10">
    <property type="entry name" value="Glutaredoxin"/>
    <property type="match status" value="1"/>
</dbReference>
<keyword evidence="5" id="KW-0676">Redox-active center</keyword>
<feature type="site" description="Contributes to redox potential value" evidence="4">
    <location>
        <position position="56"/>
    </location>
</feature>
<dbReference type="CDD" id="cd02947">
    <property type="entry name" value="TRX_family"/>
    <property type="match status" value="1"/>
</dbReference>
<dbReference type="PRINTS" id="PR00421">
    <property type="entry name" value="THIOREDOXIN"/>
</dbReference>
<protein>
    <recommendedName>
        <fullName evidence="3">Thioredoxin</fullName>
    </recommendedName>
</protein>
<dbReference type="InterPro" id="IPR013766">
    <property type="entry name" value="Thioredoxin_domain"/>
</dbReference>
<dbReference type="EMBL" id="JARKIF010000008">
    <property type="protein sequence ID" value="KAJ7632842.1"/>
    <property type="molecule type" value="Genomic_DNA"/>
</dbReference>
<dbReference type="AlphaFoldDB" id="A0AAD7FR17"/>
<gene>
    <name evidence="7" type="ORF">FB45DRAFT_913691</name>
</gene>